<evidence type="ECO:0000256" key="6">
    <source>
        <dbReference type="SAM" id="SignalP"/>
    </source>
</evidence>
<dbReference type="CDD" id="cd01146">
    <property type="entry name" value="FhuD"/>
    <property type="match status" value="1"/>
</dbReference>
<dbReference type="GO" id="GO:0030288">
    <property type="term" value="C:outer membrane-bounded periplasmic space"/>
    <property type="evidence" value="ECO:0007669"/>
    <property type="project" value="TreeGrafter"/>
</dbReference>
<comment type="similarity">
    <text evidence="2">Belongs to the bacterial solute-binding protein 8 family.</text>
</comment>
<protein>
    <submittedName>
        <fullName evidence="8">Iron complex transport system substrate-binding protein</fullName>
    </submittedName>
</protein>
<name>A0A7W6GDL4_9HYPH</name>
<evidence type="ECO:0000256" key="5">
    <source>
        <dbReference type="ARBA" id="ARBA00022729"/>
    </source>
</evidence>
<dbReference type="Pfam" id="PF01497">
    <property type="entry name" value="Peripla_BP_2"/>
    <property type="match status" value="1"/>
</dbReference>
<evidence type="ECO:0000313" key="9">
    <source>
        <dbReference type="Proteomes" id="UP000582090"/>
    </source>
</evidence>
<accession>A0A7W6GDL4</accession>
<dbReference type="Gene3D" id="3.40.50.1980">
    <property type="entry name" value="Nitrogenase molybdenum iron protein domain"/>
    <property type="match status" value="2"/>
</dbReference>
<evidence type="ECO:0000256" key="1">
    <source>
        <dbReference type="ARBA" id="ARBA00004196"/>
    </source>
</evidence>
<dbReference type="InterPro" id="IPR002491">
    <property type="entry name" value="ABC_transptr_periplasmic_BD"/>
</dbReference>
<organism evidence="8 9">
    <name type="scientific">Rhizobium metallidurans</name>
    <dbReference type="NCBI Taxonomy" id="1265931"/>
    <lineage>
        <taxon>Bacteria</taxon>
        <taxon>Pseudomonadati</taxon>
        <taxon>Pseudomonadota</taxon>
        <taxon>Alphaproteobacteria</taxon>
        <taxon>Hyphomicrobiales</taxon>
        <taxon>Rhizobiaceae</taxon>
        <taxon>Rhizobium/Agrobacterium group</taxon>
        <taxon>Rhizobium</taxon>
    </lineage>
</organism>
<evidence type="ECO:0000313" key="8">
    <source>
        <dbReference type="EMBL" id="MBB3967014.1"/>
    </source>
</evidence>
<keyword evidence="4" id="KW-0410">Iron transport</keyword>
<keyword evidence="4" id="KW-0406">Ion transport</keyword>
<feature type="domain" description="Fe/B12 periplasmic-binding" evidence="7">
    <location>
        <begin position="41"/>
        <end position="297"/>
    </location>
</feature>
<dbReference type="SUPFAM" id="SSF53807">
    <property type="entry name" value="Helical backbone' metal receptor"/>
    <property type="match status" value="1"/>
</dbReference>
<keyword evidence="4" id="KW-0408">Iron</keyword>
<dbReference type="PROSITE" id="PS50983">
    <property type="entry name" value="FE_B12_PBP"/>
    <property type="match status" value="1"/>
</dbReference>
<feature type="chain" id="PRO_5030589982" evidence="6">
    <location>
        <begin position="22"/>
        <end position="301"/>
    </location>
</feature>
<keyword evidence="3" id="KW-0813">Transport</keyword>
<proteinExistence type="inferred from homology"/>
<dbReference type="GO" id="GO:1901678">
    <property type="term" value="P:iron coordination entity transport"/>
    <property type="evidence" value="ECO:0007669"/>
    <property type="project" value="UniProtKB-ARBA"/>
</dbReference>
<dbReference type="RefSeq" id="WP_183902459.1">
    <property type="nucleotide sequence ID" value="NZ_JACIDW010000028.1"/>
</dbReference>
<keyword evidence="9" id="KW-1185">Reference proteome</keyword>
<dbReference type="AlphaFoldDB" id="A0A7W6GDL4"/>
<evidence type="ECO:0000256" key="4">
    <source>
        <dbReference type="ARBA" id="ARBA00022496"/>
    </source>
</evidence>
<gene>
    <name evidence="8" type="ORF">GGQ67_004707</name>
</gene>
<comment type="caution">
    <text evidence="8">The sequence shown here is derived from an EMBL/GenBank/DDBJ whole genome shotgun (WGS) entry which is preliminary data.</text>
</comment>
<dbReference type="Proteomes" id="UP000582090">
    <property type="component" value="Unassembled WGS sequence"/>
</dbReference>
<dbReference type="NCBIfam" id="NF008501">
    <property type="entry name" value="PRK11411.1"/>
    <property type="match status" value="1"/>
</dbReference>
<dbReference type="PANTHER" id="PTHR30532:SF29">
    <property type="entry name" value="FE(3+) DICITRATE-BINDING PERIPLASMIC PROTEIN"/>
    <property type="match status" value="1"/>
</dbReference>
<evidence type="ECO:0000256" key="2">
    <source>
        <dbReference type="ARBA" id="ARBA00008814"/>
    </source>
</evidence>
<dbReference type="EMBL" id="JACIDW010000028">
    <property type="protein sequence ID" value="MBB3967014.1"/>
    <property type="molecule type" value="Genomic_DNA"/>
</dbReference>
<comment type="subcellular location">
    <subcellularLocation>
        <location evidence="1">Cell envelope</location>
    </subcellularLocation>
</comment>
<sequence length="301" mass="32041">MKRILACLALGLSLIAPVAFAAPITVNDGTNTITIPDVPKRVVVLEFSFADALAAVNVAPVGIADDKDAKRLPQAVRDIIGTWTSVGTRGQPSIEAIAGLKPDLIIADLDRHSSIYSELSAIAPTLLLSSRGEDYQGSLKSAALIAQAVGRTPEMEARLAKHKEMMAGIAAQMPKGVSILFGAAREDSFSVHGPESYAGSVLISLGATVPALRENGSAYEFAGIEQLLSLDPDWLFVGNYRHPNIVDKWSKEELWSVLRASSGKVIAVDSNVWARNRGILSAEKIARDALAIMQGTFTPVE</sequence>
<reference evidence="8 9" key="1">
    <citation type="submission" date="2020-08" db="EMBL/GenBank/DDBJ databases">
        <title>Genomic Encyclopedia of Type Strains, Phase IV (KMG-IV): sequencing the most valuable type-strain genomes for metagenomic binning, comparative biology and taxonomic classification.</title>
        <authorList>
            <person name="Goeker M."/>
        </authorList>
    </citation>
    <scope>NUCLEOTIDE SEQUENCE [LARGE SCALE GENOMIC DNA]</scope>
    <source>
        <strain evidence="8 9">DSM 26575</strain>
    </source>
</reference>
<evidence type="ECO:0000256" key="3">
    <source>
        <dbReference type="ARBA" id="ARBA00022448"/>
    </source>
</evidence>
<dbReference type="PANTHER" id="PTHR30532">
    <property type="entry name" value="IRON III DICITRATE-BINDING PERIPLASMIC PROTEIN"/>
    <property type="match status" value="1"/>
</dbReference>
<keyword evidence="5 6" id="KW-0732">Signal</keyword>
<feature type="signal peptide" evidence="6">
    <location>
        <begin position="1"/>
        <end position="21"/>
    </location>
</feature>
<evidence type="ECO:0000259" key="7">
    <source>
        <dbReference type="PROSITE" id="PS50983"/>
    </source>
</evidence>
<dbReference type="InterPro" id="IPR051313">
    <property type="entry name" value="Bact_iron-sidero_bind"/>
</dbReference>